<sequence>MPKRFTGKLCGFLFDHLERGTFGDRLRWVDRAQGVFKILWRHGNGASATPEEDCAVFMEWHRHKTRRTECTALEAKQRFRAALNKMKLDVVKEWDRDVQEKNFQHRKFPKEDLEYLFKKGDQRVPASPALSIDYSSETESQPTSLHDVPCSGAYYEPTSPDSLRSTDSNVATSKPSSSAAASAEPDDSWQLQINHHFMPSLGCEAPYRALENDEQRVSPEEIDQMFYSFTDYNAAEGSSLCGLDHNDVPLLMDEMLSDDKTADEELDSPFVKEMLCMDEETLLSSFYNNAFQES</sequence>
<proteinExistence type="predicted"/>
<name>A0ACB7TA62_HYAAI</name>
<gene>
    <name evidence="1" type="ORF">HPB50_000793</name>
</gene>
<dbReference type="Proteomes" id="UP000821845">
    <property type="component" value="Chromosome 1"/>
</dbReference>
<evidence type="ECO:0000313" key="1">
    <source>
        <dbReference type="EMBL" id="KAH6943948.1"/>
    </source>
</evidence>
<reference evidence="1" key="1">
    <citation type="submission" date="2020-05" db="EMBL/GenBank/DDBJ databases">
        <title>Large-scale comparative analyses of tick genomes elucidate their genetic diversity and vector capacities.</title>
        <authorList>
            <person name="Jia N."/>
            <person name="Wang J."/>
            <person name="Shi W."/>
            <person name="Du L."/>
            <person name="Sun Y."/>
            <person name="Zhan W."/>
            <person name="Jiang J."/>
            <person name="Wang Q."/>
            <person name="Zhang B."/>
            <person name="Ji P."/>
            <person name="Sakyi L.B."/>
            <person name="Cui X."/>
            <person name="Yuan T."/>
            <person name="Jiang B."/>
            <person name="Yang W."/>
            <person name="Lam T.T.-Y."/>
            <person name="Chang Q."/>
            <person name="Ding S."/>
            <person name="Wang X."/>
            <person name="Zhu J."/>
            <person name="Ruan X."/>
            <person name="Zhao L."/>
            <person name="Wei J."/>
            <person name="Que T."/>
            <person name="Du C."/>
            <person name="Cheng J."/>
            <person name="Dai P."/>
            <person name="Han X."/>
            <person name="Huang E."/>
            <person name="Gao Y."/>
            <person name="Liu J."/>
            <person name="Shao H."/>
            <person name="Ye R."/>
            <person name="Li L."/>
            <person name="Wei W."/>
            <person name="Wang X."/>
            <person name="Wang C."/>
            <person name="Yang T."/>
            <person name="Huo Q."/>
            <person name="Li W."/>
            <person name="Guo W."/>
            <person name="Chen H."/>
            <person name="Zhou L."/>
            <person name="Ni X."/>
            <person name="Tian J."/>
            <person name="Zhou Y."/>
            <person name="Sheng Y."/>
            <person name="Liu T."/>
            <person name="Pan Y."/>
            <person name="Xia L."/>
            <person name="Li J."/>
            <person name="Zhao F."/>
            <person name="Cao W."/>
        </authorList>
    </citation>
    <scope>NUCLEOTIDE SEQUENCE</scope>
    <source>
        <strain evidence="1">Hyas-2018</strain>
    </source>
</reference>
<protein>
    <submittedName>
        <fullName evidence="1">Uncharacterized protein</fullName>
    </submittedName>
</protein>
<accession>A0ACB7TA62</accession>
<keyword evidence="2" id="KW-1185">Reference proteome</keyword>
<evidence type="ECO:0000313" key="2">
    <source>
        <dbReference type="Proteomes" id="UP000821845"/>
    </source>
</evidence>
<organism evidence="1 2">
    <name type="scientific">Hyalomma asiaticum</name>
    <name type="common">Tick</name>
    <dbReference type="NCBI Taxonomy" id="266040"/>
    <lineage>
        <taxon>Eukaryota</taxon>
        <taxon>Metazoa</taxon>
        <taxon>Ecdysozoa</taxon>
        <taxon>Arthropoda</taxon>
        <taxon>Chelicerata</taxon>
        <taxon>Arachnida</taxon>
        <taxon>Acari</taxon>
        <taxon>Parasitiformes</taxon>
        <taxon>Ixodida</taxon>
        <taxon>Ixodoidea</taxon>
        <taxon>Ixodidae</taxon>
        <taxon>Hyalomminae</taxon>
        <taxon>Hyalomma</taxon>
    </lineage>
</organism>
<dbReference type="EMBL" id="CM023481">
    <property type="protein sequence ID" value="KAH6943948.1"/>
    <property type="molecule type" value="Genomic_DNA"/>
</dbReference>
<comment type="caution">
    <text evidence="1">The sequence shown here is derived from an EMBL/GenBank/DDBJ whole genome shotgun (WGS) entry which is preliminary data.</text>
</comment>